<keyword evidence="7" id="KW-1185">Reference proteome</keyword>
<reference evidence="6" key="1">
    <citation type="submission" date="2017-07" db="EMBL/GenBank/DDBJ databases">
        <title>Taro Niue Genome Assembly and Annotation.</title>
        <authorList>
            <person name="Atibalentja N."/>
            <person name="Keating K."/>
            <person name="Fields C.J."/>
        </authorList>
    </citation>
    <scope>NUCLEOTIDE SEQUENCE</scope>
    <source>
        <strain evidence="6">Niue_2</strain>
        <tissue evidence="6">Leaf</tissue>
    </source>
</reference>
<evidence type="ECO:0000313" key="7">
    <source>
        <dbReference type="Proteomes" id="UP000652761"/>
    </source>
</evidence>
<dbReference type="PANTHER" id="PTHR31973:SF187">
    <property type="entry name" value="MUTATOR TRANSPOSASE MUDRA PROTEIN"/>
    <property type="match status" value="1"/>
</dbReference>
<dbReference type="InterPro" id="IPR006564">
    <property type="entry name" value="Znf_PMZ"/>
</dbReference>
<organism evidence="6 7">
    <name type="scientific">Colocasia esculenta</name>
    <name type="common">Wild taro</name>
    <name type="synonym">Arum esculentum</name>
    <dbReference type="NCBI Taxonomy" id="4460"/>
    <lineage>
        <taxon>Eukaryota</taxon>
        <taxon>Viridiplantae</taxon>
        <taxon>Streptophyta</taxon>
        <taxon>Embryophyta</taxon>
        <taxon>Tracheophyta</taxon>
        <taxon>Spermatophyta</taxon>
        <taxon>Magnoliopsida</taxon>
        <taxon>Liliopsida</taxon>
        <taxon>Araceae</taxon>
        <taxon>Aroideae</taxon>
        <taxon>Colocasieae</taxon>
        <taxon>Colocasia</taxon>
    </lineage>
</organism>
<evidence type="ECO:0000256" key="3">
    <source>
        <dbReference type="ARBA" id="ARBA00022833"/>
    </source>
</evidence>
<name>A0A843W6F1_COLES</name>
<accession>A0A843W6F1</accession>
<dbReference type="InterPro" id="IPR007527">
    <property type="entry name" value="Znf_SWIM"/>
</dbReference>
<comment type="caution">
    <text evidence="6">The sequence shown here is derived from an EMBL/GenBank/DDBJ whole genome shotgun (WGS) entry which is preliminary data.</text>
</comment>
<dbReference type="OrthoDB" id="1346436at2759"/>
<dbReference type="GO" id="GO:0008270">
    <property type="term" value="F:zinc ion binding"/>
    <property type="evidence" value="ECO:0007669"/>
    <property type="project" value="UniProtKB-KW"/>
</dbReference>
<evidence type="ECO:0000256" key="1">
    <source>
        <dbReference type="ARBA" id="ARBA00022723"/>
    </source>
</evidence>
<keyword evidence="2 4" id="KW-0863">Zinc-finger</keyword>
<proteinExistence type="predicted"/>
<evidence type="ECO:0000259" key="5">
    <source>
        <dbReference type="PROSITE" id="PS50966"/>
    </source>
</evidence>
<dbReference type="Pfam" id="PF04434">
    <property type="entry name" value="SWIM"/>
    <property type="match status" value="1"/>
</dbReference>
<feature type="domain" description="SWIM-type" evidence="5">
    <location>
        <begin position="64"/>
        <end position="96"/>
    </location>
</feature>
<gene>
    <name evidence="6" type="ORF">Taro_035360</name>
</gene>
<keyword evidence="3" id="KW-0862">Zinc</keyword>
<keyword evidence="1" id="KW-0479">Metal-binding</keyword>
<dbReference type="AlphaFoldDB" id="A0A843W6F1"/>
<dbReference type="PROSITE" id="PS50966">
    <property type="entry name" value="ZF_SWIM"/>
    <property type="match status" value="1"/>
</dbReference>
<dbReference type="Proteomes" id="UP000652761">
    <property type="component" value="Unassembled WGS sequence"/>
</dbReference>
<evidence type="ECO:0000256" key="2">
    <source>
        <dbReference type="ARBA" id="ARBA00022771"/>
    </source>
</evidence>
<sequence>MVETICRQIMEMGGRRRIQAANWETTLCPNIEKVLAKIMSNARQNSIIPSDGRLFEVVNGNKTYVVNIPEWTCSCHKWQLLKIPCEHACVAITCTHKALYDHVSPLYTTNTYRAAYATTINPINNNDMPCMNINDIQVKPPITKDFLDGRGRNEYHQEVTLNTYTFAQDASKKAITGGPIENQCYRKTFNHDCHPSEEWDDRDPEQHEMESWKNCHLQGREDCKSFEDVENHPEETIFRLVDMVRWRNGEDTRRIAGEKESGDGALNRKMVGFLLQT</sequence>
<dbReference type="PANTHER" id="PTHR31973">
    <property type="entry name" value="POLYPROTEIN, PUTATIVE-RELATED"/>
    <property type="match status" value="1"/>
</dbReference>
<protein>
    <recommendedName>
        <fullName evidence="5">SWIM-type domain-containing protein</fullName>
    </recommendedName>
</protein>
<evidence type="ECO:0000256" key="4">
    <source>
        <dbReference type="PROSITE-ProRule" id="PRU00325"/>
    </source>
</evidence>
<evidence type="ECO:0000313" key="6">
    <source>
        <dbReference type="EMBL" id="MQM02588.1"/>
    </source>
</evidence>
<dbReference type="SMART" id="SM00575">
    <property type="entry name" value="ZnF_PMZ"/>
    <property type="match status" value="1"/>
</dbReference>
<dbReference type="EMBL" id="NMUH01002883">
    <property type="protein sequence ID" value="MQM02588.1"/>
    <property type="molecule type" value="Genomic_DNA"/>
</dbReference>